<dbReference type="Gene3D" id="3.40.50.1360">
    <property type="match status" value="1"/>
</dbReference>
<dbReference type="PRINTS" id="PR00037">
    <property type="entry name" value="HTHLACR"/>
</dbReference>
<dbReference type="SMART" id="SM00420">
    <property type="entry name" value="HTH_DEOR"/>
    <property type="match status" value="1"/>
</dbReference>
<evidence type="ECO:0000256" key="2">
    <source>
        <dbReference type="ARBA" id="ARBA00023125"/>
    </source>
</evidence>
<dbReference type="InterPro" id="IPR001034">
    <property type="entry name" value="DeoR_HTH"/>
</dbReference>
<dbReference type="InterPro" id="IPR036388">
    <property type="entry name" value="WH-like_DNA-bd_sf"/>
</dbReference>
<accession>A0AAC9F7P4</accession>
<keyword evidence="3" id="KW-0804">Transcription</keyword>
<dbReference type="Pfam" id="PF08220">
    <property type="entry name" value="HTH_DeoR"/>
    <property type="match status" value="1"/>
</dbReference>
<dbReference type="Proteomes" id="UP000061468">
    <property type="component" value="Chromosome"/>
</dbReference>
<dbReference type="SMART" id="SM01134">
    <property type="entry name" value="DeoRC"/>
    <property type="match status" value="1"/>
</dbReference>
<dbReference type="SUPFAM" id="SSF100950">
    <property type="entry name" value="NagB/RpiA/CoA transferase-like"/>
    <property type="match status" value="1"/>
</dbReference>
<evidence type="ECO:0000313" key="5">
    <source>
        <dbReference type="EMBL" id="AMJ80198.1"/>
    </source>
</evidence>
<dbReference type="InterPro" id="IPR014036">
    <property type="entry name" value="DeoR-like_C"/>
</dbReference>
<dbReference type="InterPro" id="IPR050313">
    <property type="entry name" value="Carb_Metab_HTH_regulators"/>
</dbReference>
<dbReference type="EMBL" id="CP013928">
    <property type="protein sequence ID" value="AMJ80198.1"/>
    <property type="molecule type" value="Genomic_DNA"/>
</dbReference>
<evidence type="ECO:0000259" key="4">
    <source>
        <dbReference type="PROSITE" id="PS51000"/>
    </source>
</evidence>
<feature type="domain" description="HTH deoR-type" evidence="4">
    <location>
        <begin position="7"/>
        <end position="62"/>
    </location>
</feature>
<name>A0AAC9F7P4_9ALTE</name>
<evidence type="ECO:0000313" key="6">
    <source>
        <dbReference type="Proteomes" id="UP000061468"/>
    </source>
</evidence>
<dbReference type="Pfam" id="PF00455">
    <property type="entry name" value="DeoRC"/>
    <property type="match status" value="1"/>
</dbReference>
<evidence type="ECO:0000256" key="3">
    <source>
        <dbReference type="ARBA" id="ARBA00023163"/>
    </source>
</evidence>
<proteinExistence type="predicted"/>
<dbReference type="SUPFAM" id="SSF46785">
    <property type="entry name" value="Winged helix' DNA-binding domain"/>
    <property type="match status" value="1"/>
</dbReference>
<dbReference type="PROSITE" id="PS00894">
    <property type="entry name" value="HTH_DEOR_1"/>
    <property type="match status" value="1"/>
</dbReference>
<dbReference type="InterPro" id="IPR036390">
    <property type="entry name" value="WH_DNA-bd_sf"/>
</dbReference>
<organism evidence="5 6">
    <name type="scientific">Alteromonas mediterranea</name>
    <dbReference type="NCBI Taxonomy" id="314275"/>
    <lineage>
        <taxon>Bacteria</taxon>
        <taxon>Pseudomonadati</taxon>
        <taxon>Pseudomonadota</taxon>
        <taxon>Gammaproteobacteria</taxon>
        <taxon>Alteromonadales</taxon>
        <taxon>Alteromonadaceae</taxon>
        <taxon>Alteromonas/Salinimonas group</taxon>
        <taxon>Alteromonas</taxon>
    </lineage>
</organism>
<protein>
    <submittedName>
        <fullName evidence="5">XRE family transcriptional regulator</fullName>
    </submittedName>
</protein>
<dbReference type="RefSeq" id="WP_015068409.1">
    <property type="nucleotide sequence ID" value="NZ_CP013928.1"/>
</dbReference>
<dbReference type="PROSITE" id="PS51000">
    <property type="entry name" value="HTH_DEOR_2"/>
    <property type="match status" value="1"/>
</dbReference>
<dbReference type="AlphaFoldDB" id="A0AAC9F7P4"/>
<dbReference type="GO" id="GO:0003700">
    <property type="term" value="F:DNA-binding transcription factor activity"/>
    <property type="evidence" value="ECO:0007669"/>
    <property type="project" value="InterPro"/>
</dbReference>
<dbReference type="PANTHER" id="PTHR30363:SF44">
    <property type="entry name" value="AGA OPERON TRANSCRIPTIONAL REPRESSOR-RELATED"/>
    <property type="match status" value="1"/>
</dbReference>
<dbReference type="GO" id="GO:0003677">
    <property type="term" value="F:DNA binding"/>
    <property type="evidence" value="ECO:0007669"/>
    <property type="project" value="UniProtKB-KW"/>
</dbReference>
<evidence type="ECO:0000256" key="1">
    <source>
        <dbReference type="ARBA" id="ARBA00023015"/>
    </source>
</evidence>
<dbReference type="Gene3D" id="1.10.10.10">
    <property type="entry name" value="Winged helix-like DNA-binding domain superfamily/Winged helix DNA-binding domain"/>
    <property type="match status" value="1"/>
</dbReference>
<dbReference type="PANTHER" id="PTHR30363">
    <property type="entry name" value="HTH-TYPE TRANSCRIPTIONAL REGULATOR SRLR-RELATED"/>
    <property type="match status" value="1"/>
</dbReference>
<sequence>MKSSKPVEQRRQQIVAWVKKQGQSQVEDLAVRFATSEVTIRKDLAALSQQGLLIRQFGGAVPVPATASHSDTAQPSINEANTNHAISPAINAIGKCAASLIKPGSKLVIDCGSTTASVLPHLAQVDDLVVMTNTLSTANYLTQSEKEPTVLMVGGTWDTQSQSFQGAMAEQLVSAYSFDIAFIGAAGIDVNRGTTTFNELIGVTRAMAAAAGKVVVLASSKKLTHKMPNLELSWKSISVLITDEGISDEDKLNIENQGVAVIVAVPAGE</sequence>
<gene>
    <name evidence="5" type="ORF">AV942_18855</name>
</gene>
<keyword evidence="2" id="KW-0238">DNA-binding</keyword>
<reference evidence="5 6" key="1">
    <citation type="submission" date="2015-12" db="EMBL/GenBank/DDBJ databases">
        <title>Intraspecies pangenome expansion in the marine bacterium Alteromonas.</title>
        <authorList>
            <person name="Lopez-Perez M."/>
            <person name="Rodriguez-Valera F."/>
        </authorList>
    </citation>
    <scope>NUCLEOTIDE SEQUENCE [LARGE SCALE GENOMIC DNA]</scope>
    <source>
        <strain evidence="5 6">UM8</strain>
    </source>
</reference>
<keyword evidence="1" id="KW-0805">Transcription regulation</keyword>
<dbReference type="InterPro" id="IPR018356">
    <property type="entry name" value="Tscrpt_reg_HTH_DeoR_CS"/>
</dbReference>
<dbReference type="InterPro" id="IPR037171">
    <property type="entry name" value="NagB/RpiA_transferase-like"/>
</dbReference>